<organism evidence="3 4">
    <name type="scientific">Luteolibacter soli</name>
    <dbReference type="NCBI Taxonomy" id="3135280"/>
    <lineage>
        <taxon>Bacteria</taxon>
        <taxon>Pseudomonadati</taxon>
        <taxon>Verrucomicrobiota</taxon>
        <taxon>Verrucomicrobiia</taxon>
        <taxon>Verrucomicrobiales</taxon>
        <taxon>Verrucomicrobiaceae</taxon>
        <taxon>Luteolibacter</taxon>
    </lineage>
</organism>
<sequence length="937" mass="103677">MMRIKIVAFLLCLFPFVARCELAAVEKLRSSAAQFPKIEFGKDENGFARVHLLTPAKSVEIDGWYYHGFRFTTPEWLDQSVLWMFLHPEQDNEKVGRFRWSIVPVEGDADFQLTYLKKPARAFKSVNERFPHAREFLVQSFPKDDLEPGKEYLVCFCYQQPQIPKLALAMTVKSDRGIAEFGSIPTGKPDPEKKSLPKDAPRLDPKPQVAKVVEAYRKGGREAGLRALDEITPAFEKEGGVFRPYFNEVWREAQTRTGREDPEWAADVWDWLFRAALARGDRELARSVTSNALGGLAVVRRFGRAKEIRAWQEENLWRSGFELDPRTYPDLGPGLAALPEIRRREVPKGPPFGTPTIRRTGEFSMEENFDRMNASAFLSLAGDREQAGHWQEAMEWRVWAQIWSEAVTEASKDKKPIGEVSNIWYEAVGDNADNLLLLGLTEAARDEYQRVIDTSWPDSYQGRGKLQAKLDRIACSLDLGEFDPSLVNEAAELAQKAKSNGFLTKPTWQRATLIHARCLLASGNKAEGSRMLDELVADGCEPARQERCVLRLAAGTLDGVEEDLKLLLAYHRAAGKKISEAQVYSLYAEFLEASGRLDEALAMRRESIRLMRSFDLFALLPAEQARLSCLLAKCGDRSSSDAAAAEATRLSENEKRIPARIRSSVKSLLASRSQGDAIAKKPADKKGTVDLQPLRSLVIPVVGRPLRGRLTLSNPNTIPVEGTLAFDGIPADATWDVTSGEARVTLGTAGVDRLMKVRIEPGSFAVIRLAAAAGAIGKGTLSTVWSAPGQKDQISELKIDDAEAGVSSAVVEAGEYRGNPFYSVPIHHHFVRADSSDAPADFRITASAPARVEMYDEEDQPVFVDVRGDGSLTGTSDVLYADRNSDGAGDVTSKEGEASFRLQVYPDGVIAPEGLTLKIESKVDGAWVAVSEDRIMP</sequence>
<evidence type="ECO:0008006" key="5">
    <source>
        <dbReference type="Google" id="ProtNLM"/>
    </source>
</evidence>
<feature type="compositionally biased region" description="Basic and acidic residues" evidence="1">
    <location>
        <begin position="189"/>
        <end position="204"/>
    </location>
</feature>
<feature type="signal peptide" evidence="2">
    <location>
        <begin position="1"/>
        <end position="20"/>
    </location>
</feature>
<evidence type="ECO:0000313" key="3">
    <source>
        <dbReference type="EMBL" id="MEK7951922.1"/>
    </source>
</evidence>
<protein>
    <recommendedName>
        <fullName evidence="5">Tetratricopeptide repeat protein</fullName>
    </recommendedName>
</protein>
<dbReference type="Proteomes" id="UP001371305">
    <property type="component" value="Unassembled WGS sequence"/>
</dbReference>
<keyword evidence="2" id="KW-0732">Signal</keyword>
<keyword evidence="4" id="KW-1185">Reference proteome</keyword>
<accession>A0ABU9AYT7</accession>
<feature type="region of interest" description="Disordered" evidence="1">
    <location>
        <begin position="180"/>
        <end position="204"/>
    </location>
</feature>
<dbReference type="Gene3D" id="1.25.40.10">
    <property type="entry name" value="Tetratricopeptide repeat domain"/>
    <property type="match status" value="1"/>
</dbReference>
<dbReference type="EMBL" id="JBBUKT010000005">
    <property type="protein sequence ID" value="MEK7951922.1"/>
    <property type="molecule type" value="Genomic_DNA"/>
</dbReference>
<dbReference type="InterPro" id="IPR011990">
    <property type="entry name" value="TPR-like_helical_dom_sf"/>
</dbReference>
<feature type="chain" id="PRO_5046631201" description="Tetratricopeptide repeat protein" evidence="2">
    <location>
        <begin position="21"/>
        <end position="937"/>
    </location>
</feature>
<name>A0ABU9AYT7_9BACT</name>
<evidence type="ECO:0000256" key="2">
    <source>
        <dbReference type="SAM" id="SignalP"/>
    </source>
</evidence>
<proteinExistence type="predicted"/>
<gene>
    <name evidence="3" type="ORF">WKV53_15510</name>
</gene>
<comment type="caution">
    <text evidence="3">The sequence shown here is derived from an EMBL/GenBank/DDBJ whole genome shotgun (WGS) entry which is preliminary data.</text>
</comment>
<dbReference type="RefSeq" id="WP_341405681.1">
    <property type="nucleotide sequence ID" value="NZ_JBBUKT010000005.1"/>
</dbReference>
<evidence type="ECO:0000256" key="1">
    <source>
        <dbReference type="SAM" id="MobiDB-lite"/>
    </source>
</evidence>
<reference evidence="3 4" key="1">
    <citation type="submission" date="2024-04" db="EMBL/GenBank/DDBJ databases">
        <title>Luteolibacter sp. isolated from soil.</title>
        <authorList>
            <person name="An J."/>
        </authorList>
    </citation>
    <scope>NUCLEOTIDE SEQUENCE [LARGE SCALE GENOMIC DNA]</scope>
    <source>
        <strain evidence="3 4">Y139</strain>
    </source>
</reference>
<evidence type="ECO:0000313" key="4">
    <source>
        <dbReference type="Proteomes" id="UP001371305"/>
    </source>
</evidence>